<dbReference type="SFLD" id="SFLDS00029">
    <property type="entry name" value="Radical_SAM"/>
    <property type="match status" value="1"/>
</dbReference>
<dbReference type="PANTHER" id="PTHR30352">
    <property type="entry name" value="PYRUVATE FORMATE-LYASE-ACTIVATING ENZYME"/>
    <property type="match status" value="1"/>
</dbReference>
<dbReference type="SFLD" id="SFLDF00392">
    <property type="entry name" value="YjjI_activase"/>
    <property type="match status" value="1"/>
</dbReference>
<keyword evidence="5" id="KW-0479">Metal-binding</keyword>
<name>A8FPV7_SHESH</name>
<evidence type="ECO:0000256" key="6">
    <source>
        <dbReference type="ARBA" id="ARBA00023002"/>
    </source>
</evidence>
<dbReference type="InterPro" id="IPR001989">
    <property type="entry name" value="Radical_activat_CS"/>
</dbReference>
<dbReference type="InterPro" id="IPR013785">
    <property type="entry name" value="Aldolase_TIM"/>
</dbReference>
<proteinExistence type="inferred from homology"/>
<dbReference type="CDD" id="cd01335">
    <property type="entry name" value="Radical_SAM"/>
    <property type="match status" value="1"/>
</dbReference>
<dbReference type="PROSITE" id="PS51379">
    <property type="entry name" value="4FE4S_FER_2"/>
    <property type="match status" value="2"/>
</dbReference>
<dbReference type="Gene3D" id="3.30.70.20">
    <property type="match status" value="1"/>
</dbReference>
<dbReference type="PIRSF" id="PIRSF000371">
    <property type="entry name" value="PFL_act_enz"/>
    <property type="match status" value="1"/>
</dbReference>
<dbReference type="InterPro" id="IPR058240">
    <property type="entry name" value="rSAM_sf"/>
</dbReference>
<dbReference type="InterPro" id="IPR017900">
    <property type="entry name" value="4Fe4S_Fe_S_CS"/>
</dbReference>
<dbReference type="SUPFAM" id="SSF54862">
    <property type="entry name" value="4Fe-4S ferredoxins"/>
    <property type="match status" value="1"/>
</dbReference>
<keyword evidence="11" id="KW-0456">Lyase</keyword>
<keyword evidence="12" id="KW-1185">Reference proteome</keyword>
<dbReference type="InterPro" id="IPR007197">
    <property type="entry name" value="rSAM"/>
</dbReference>
<keyword evidence="6" id="KW-0560">Oxidoreductase</keyword>
<feature type="domain" description="4Fe-4S ferredoxin-type" evidence="9">
    <location>
        <begin position="46"/>
        <end position="73"/>
    </location>
</feature>
<dbReference type="HOGENOM" id="CLU_058969_3_1_6"/>
<keyword evidence="4" id="KW-0949">S-adenosyl-L-methionine</keyword>
<evidence type="ECO:0000256" key="1">
    <source>
        <dbReference type="ARBA" id="ARBA00001966"/>
    </source>
</evidence>
<evidence type="ECO:0000313" key="11">
    <source>
        <dbReference type="EMBL" id="ABV34880.1"/>
    </source>
</evidence>
<dbReference type="KEGG" id="sse:Ssed_0267"/>
<evidence type="ECO:0000256" key="2">
    <source>
        <dbReference type="ARBA" id="ARBA00009777"/>
    </source>
</evidence>
<dbReference type="GO" id="GO:0016491">
    <property type="term" value="F:oxidoreductase activity"/>
    <property type="evidence" value="ECO:0007669"/>
    <property type="project" value="UniProtKB-KW"/>
</dbReference>
<evidence type="ECO:0000256" key="5">
    <source>
        <dbReference type="ARBA" id="ARBA00022723"/>
    </source>
</evidence>
<dbReference type="PANTHER" id="PTHR30352:SF13">
    <property type="entry name" value="GLYCYL-RADICAL ENZYME ACTIVATING ENZYME YJJW-RELATED"/>
    <property type="match status" value="1"/>
</dbReference>
<accession>A8FPV7</accession>
<evidence type="ECO:0000256" key="3">
    <source>
        <dbReference type="ARBA" id="ARBA00022485"/>
    </source>
</evidence>
<dbReference type="PROSITE" id="PS51918">
    <property type="entry name" value="RADICAL_SAM"/>
    <property type="match status" value="1"/>
</dbReference>
<dbReference type="Proteomes" id="UP000002015">
    <property type="component" value="Chromosome"/>
</dbReference>
<dbReference type="SUPFAM" id="SSF102114">
    <property type="entry name" value="Radical SAM enzymes"/>
    <property type="match status" value="1"/>
</dbReference>
<dbReference type="AlphaFoldDB" id="A8FPV7"/>
<sequence length="298" mass="33176">MNNRLSTLSKTASVSQIINFSCVDGPGSRLVVFLQGCNYNCKNCHNPHTIDMCDSCGDCIAHCPTQALSMESIDGKDAIRWNSDLCSGCDTCLAVCPKQSTPKTQEYNVTQMLEMIRKQASFISGITISGGEATLQLHFIIALFKAIKSSDDLQHLSCMLDSNGSLNETAWQKLLPYMDGAMIDLKAWQQETHRYITGRDNHRVLRSINLLNLHNKLYEVRLLQIPEVTDFESEIDALAGFLTQLPPSTRIKLNAFQHHGVTGEALAWRVCSEANIERLASQLTERGVKQPILPSVYL</sequence>
<dbReference type="PROSITE" id="PS01087">
    <property type="entry name" value="RADICAL_ACTIVATING"/>
    <property type="match status" value="1"/>
</dbReference>
<dbReference type="eggNOG" id="COG1180">
    <property type="taxonomic scope" value="Bacteria"/>
</dbReference>
<feature type="domain" description="4Fe-4S ferredoxin-type" evidence="9">
    <location>
        <begin position="77"/>
        <end position="106"/>
    </location>
</feature>
<dbReference type="GO" id="GO:0046872">
    <property type="term" value="F:metal ion binding"/>
    <property type="evidence" value="ECO:0007669"/>
    <property type="project" value="UniProtKB-KW"/>
</dbReference>
<evidence type="ECO:0000259" key="9">
    <source>
        <dbReference type="PROSITE" id="PS51379"/>
    </source>
</evidence>
<comment type="similarity">
    <text evidence="2">Belongs to the organic radical-activating enzymes family.</text>
</comment>
<dbReference type="SFLD" id="SFLDG01066">
    <property type="entry name" value="organic_radical-activating_enz"/>
    <property type="match status" value="1"/>
</dbReference>
<reference evidence="11 12" key="1">
    <citation type="submission" date="2007-08" db="EMBL/GenBank/DDBJ databases">
        <title>Complete sequence of Shewanella sediminis HAW-EB3.</title>
        <authorList>
            <consortium name="US DOE Joint Genome Institute"/>
            <person name="Copeland A."/>
            <person name="Lucas S."/>
            <person name="Lapidus A."/>
            <person name="Barry K."/>
            <person name="Glavina del Rio T."/>
            <person name="Dalin E."/>
            <person name="Tice H."/>
            <person name="Pitluck S."/>
            <person name="Chertkov O."/>
            <person name="Brettin T."/>
            <person name="Bruce D."/>
            <person name="Detter J.C."/>
            <person name="Han C."/>
            <person name="Schmutz J."/>
            <person name="Larimer F."/>
            <person name="Land M."/>
            <person name="Hauser L."/>
            <person name="Kyrpides N."/>
            <person name="Kim E."/>
            <person name="Zhao J.-S."/>
            <person name="Richardson P."/>
        </authorList>
    </citation>
    <scope>NUCLEOTIDE SEQUENCE [LARGE SCALE GENOMIC DNA]</scope>
    <source>
        <strain evidence="11 12">HAW-EB3</strain>
    </source>
</reference>
<dbReference type="SFLD" id="SFLDG01118">
    <property type="entry name" value="activating_enzymes__group_2"/>
    <property type="match status" value="1"/>
</dbReference>
<evidence type="ECO:0000259" key="10">
    <source>
        <dbReference type="PROSITE" id="PS51918"/>
    </source>
</evidence>
<keyword evidence="8" id="KW-0411">Iron-sulfur</keyword>
<comment type="cofactor">
    <cofactor evidence="1">
        <name>[4Fe-4S] cluster</name>
        <dbReference type="ChEBI" id="CHEBI:49883"/>
    </cofactor>
</comment>
<dbReference type="Gene3D" id="3.20.20.70">
    <property type="entry name" value="Aldolase class I"/>
    <property type="match status" value="1"/>
</dbReference>
<organism evidence="11 12">
    <name type="scientific">Shewanella sediminis (strain HAW-EB3)</name>
    <dbReference type="NCBI Taxonomy" id="425104"/>
    <lineage>
        <taxon>Bacteria</taxon>
        <taxon>Pseudomonadati</taxon>
        <taxon>Pseudomonadota</taxon>
        <taxon>Gammaproteobacteria</taxon>
        <taxon>Alteromonadales</taxon>
        <taxon>Shewanellaceae</taxon>
        <taxon>Shewanella</taxon>
    </lineage>
</organism>
<dbReference type="OrthoDB" id="9782387at2"/>
<evidence type="ECO:0000256" key="4">
    <source>
        <dbReference type="ARBA" id="ARBA00022691"/>
    </source>
</evidence>
<keyword evidence="11" id="KW-0670">Pyruvate</keyword>
<dbReference type="EMBL" id="CP000821">
    <property type="protein sequence ID" value="ABV34880.1"/>
    <property type="molecule type" value="Genomic_DNA"/>
</dbReference>
<dbReference type="NCBIfam" id="TIGR04041">
    <property type="entry name" value="activase_YjjW"/>
    <property type="match status" value="1"/>
</dbReference>
<dbReference type="InterPro" id="IPR017896">
    <property type="entry name" value="4Fe4S_Fe-S-bd"/>
</dbReference>
<dbReference type="RefSeq" id="WP_012004406.1">
    <property type="nucleotide sequence ID" value="NC_009831.1"/>
</dbReference>
<evidence type="ECO:0000256" key="8">
    <source>
        <dbReference type="ARBA" id="ARBA00023014"/>
    </source>
</evidence>
<dbReference type="Pfam" id="PF04055">
    <property type="entry name" value="Radical_SAM"/>
    <property type="match status" value="1"/>
</dbReference>
<dbReference type="PROSITE" id="PS00198">
    <property type="entry name" value="4FE4S_FER_1"/>
    <property type="match status" value="2"/>
</dbReference>
<dbReference type="GO" id="GO:0051539">
    <property type="term" value="F:4 iron, 4 sulfur cluster binding"/>
    <property type="evidence" value="ECO:0007669"/>
    <property type="project" value="UniProtKB-KW"/>
</dbReference>
<dbReference type="InterPro" id="IPR040074">
    <property type="entry name" value="BssD/PflA/YjjW"/>
</dbReference>
<keyword evidence="7" id="KW-0408">Iron</keyword>
<dbReference type="InterPro" id="IPR023912">
    <property type="entry name" value="YjjW_bact"/>
</dbReference>
<dbReference type="GO" id="GO:0016829">
    <property type="term" value="F:lyase activity"/>
    <property type="evidence" value="ECO:0007669"/>
    <property type="project" value="UniProtKB-KW"/>
</dbReference>
<protein>
    <submittedName>
        <fullName evidence="11">Conserved hypothetical pyruvate formate lyase activating enzyme</fullName>
    </submittedName>
</protein>
<dbReference type="STRING" id="425104.Ssed_0267"/>
<dbReference type="InterPro" id="IPR012839">
    <property type="entry name" value="Organic_radical_activase"/>
</dbReference>
<feature type="domain" description="Radical SAM core" evidence="10">
    <location>
        <begin position="23"/>
        <end position="298"/>
    </location>
</feature>
<gene>
    <name evidence="11" type="ordered locus">Ssed_0267</name>
</gene>
<keyword evidence="3" id="KW-0004">4Fe-4S</keyword>
<evidence type="ECO:0000313" key="12">
    <source>
        <dbReference type="Proteomes" id="UP000002015"/>
    </source>
</evidence>
<dbReference type="InterPro" id="IPR034457">
    <property type="entry name" value="Organic_radical-activating"/>
</dbReference>
<evidence type="ECO:0000256" key="7">
    <source>
        <dbReference type="ARBA" id="ARBA00023004"/>
    </source>
</evidence>